<dbReference type="SUPFAM" id="SSF56645">
    <property type="entry name" value="Acyl-CoA dehydrogenase NM domain-like"/>
    <property type="match status" value="1"/>
</dbReference>
<evidence type="ECO:0000313" key="3">
    <source>
        <dbReference type="Proteomes" id="UP000037773"/>
    </source>
</evidence>
<dbReference type="Pfam" id="PF02771">
    <property type="entry name" value="Acyl-CoA_dh_N"/>
    <property type="match status" value="1"/>
</dbReference>
<comment type="caution">
    <text evidence="2">The sequence shown here is derived from an EMBL/GenBank/DDBJ whole genome shotgun (WGS) entry which is preliminary data.</text>
</comment>
<accession>A0A0M9X5U1</accession>
<dbReference type="InterPro" id="IPR013786">
    <property type="entry name" value="AcylCoA_DH/ox_N"/>
</dbReference>
<evidence type="ECO:0000259" key="1">
    <source>
        <dbReference type="Pfam" id="PF02771"/>
    </source>
</evidence>
<dbReference type="InterPro" id="IPR009100">
    <property type="entry name" value="AcylCoA_DH/oxidase_NM_dom_sf"/>
</dbReference>
<sequence length="61" mass="6451">MLTAASVLRKYAAEVDDRARFPVESSAALRESGLLGLVAPTGYEGVGPDVHADVAQGRRRP</sequence>
<name>A0A0M9X5U1_9ACTN</name>
<protein>
    <recommendedName>
        <fullName evidence="1">Acyl-CoA dehydrogenase/oxidase N-terminal domain-containing protein</fullName>
    </recommendedName>
</protein>
<gene>
    <name evidence="2" type="ORF">ADK41_33000</name>
</gene>
<dbReference type="AlphaFoldDB" id="A0A0M9X5U1"/>
<dbReference type="EMBL" id="LGCN01000242">
    <property type="protein sequence ID" value="KOT30276.1"/>
    <property type="molecule type" value="Genomic_DNA"/>
</dbReference>
<dbReference type="GO" id="GO:0016627">
    <property type="term" value="F:oxidoreductase activity, acting on the CH-CH group of donors"/>
    <property type="evidence" value="ECO:0007669"/>
    <property type="project" value="InterPro"/>
</dbReference>
<reference evidence="2 3" key="1">
    <citation type="submission" date="2015-07" db="EMBL/GenBank/DDBJ databases">
        <authorList>
            <person name="Noorani M."/>
        </authorList>
    </citation>
    <scope>NUCLEOTIDE SEQUENCE [LARGE SCALE GENOMIC DNA]</scope>
    <source>
        <strain evidence="2 3">NRRL B-24567</strain>
    </source>
</reference>
<dbReference type="Gene3D" id="1.10.540.10">
    <property type="entry name" value="Acyl-CoA dehydrogenase/oxidase, N-terminal domain"/>
    <property type="match status" value="1"/>
</dbReference>
<feature type="domain" description="Acyl-CoA dehydrogenase/oxidase N-terminal" evidence="1">
    <location>
        <begin position="5"/>
        <end position="52"/>
    </location>
</feature>
<dbReference type="GO" id="GO:0050660">
    <property type="term" value="F:flavin adenine dinucleotide binding"/>
    <property type="evidence" value="ECO:0007669"/>
    <property type="project" value="InterPro"/>
</dbReference>
<keyword evidence="3" id="KW-1185">Reference proteome</keyword>
<proteinExistence type="predicted"/>
<evidence type="ECO:0000313" key="2">
    <source>
        <dbReference type="EMBL" id="KOT30276.1"/>
    </source>
</evidence>
<dbReference type="InterPro" id="IPR037069">
    <property type="entry name" value="AcylCoA_DH/ox_N_sf"/>
</dbReference>
<organism evidence="2 3">
    <name type="scientific">Streptomyces caelestis</name>
    <dbReference type="NCBI Taxonomy" id="36816"/>
    <lineage>
        <taxon>Bacteria</taxon>
        <taxon>Bacillati</taxon>
        <taxon>Actinomycetota</taxon>
        <taxon>Actinomycetes</taxon>
        <taxon>Kitasatosporales</taxon>
        <taxon>Streptomycetaceae</taxon>
        <taxon>Streptomyces</taxon>
    </lineage>
</organism>
<dbReference type="PATRIC" id="fig|36816.3.peg.7166"/>
<dbReference type="Proteomes" id="UP000037773">
    <property type="component" value="Unassembled WGS sequence"/>
</dbReference>